<proteinExistence type="predicted"/>
<name>A0A6N3BFI0_MEDGN</name>
<gene>
    <name evidence="1" type="ORF">RGLFYP36_00370</name>
</gene>
<protein>
    <submittedName>
        <fullName evidence="1">Uncharacterized protein</fullName>
    </submittedName>
</protein>
<dbReference type="AlphaFoldDB" id="A0A6N3BFI0"/>
<accession>A0A6N3BFI0</accession>
<dbReference type="EMBL" id="CACRUU010000049">
    <property type="protein sequence ID" value="VYU01309.1"/>
    <property type="molecule type" value="Genomic_DNA"/>
</dbReference>
<sequence length="46" mass="5342">MEKQGFDGQKVGFAIQKLAESYTVGTTCYANVIRKLYGWYHMLYEC</sequence>
<evidence type="ECO:0000313" key="1">
    <source>
        <dbReference type="EMBL" id="VYU01309.1"/>
    </source>
</evidence>
<organism evidence="1">
    <name type="scientific">Mediterraneibacter gnavus</name>
    <name type="common">Ruminococcus gnavus</name>
    <dbReference type="NCBI Taxonomy" id="33038"/>
    <lineage>
        <taxon>Bacteria</taxon>
        <taxon>Bacillati</taxon>
        <taxon>Bacillota</taxon>
        <taxon>Clostridia</taxon>
        <taxon>Lachnospirales</taxon>
        <taxon>Lachnospiraceae</taxon>
        <taxon>Mediterraneibacter</taxon>
    </lineage>
</organism>
<reference evidence="1" key="1">
    <citation type="submission" date="2019-11" db="EMBL/GenBank/DDBJ databases">
        <authorList>
            <person name="Feng L."/>
        </authorList>
    </citation>
    <scope>NUCLEOTIDE SEQUENCE</scope>
    <source>
        <strain evidence="1">RgnavusLFYP36</strain>
    </source>
</reference>